<dbReference type="PANTHER" id="PTHR35272">
    <property type="entry name" value="THIOL:DISULFIDE INTERCHANGE PROTEIN DSBC-RELATED"/>
    <property type="match status" value="1"/>
</dbReference>
<feature type="coiled-coil region" evidence="1">
    <location>
        <begin position="188"/>
        <end position="215"/>
    </location>
</feature>
<dbReference type="Pfam" id="PF13098">
    <property type="entry name" value="Thioredoxin_2"/>
    <property type="match status" value="1"/>
</dbReference>
<dbReference type="RefSeq" id="WP_113892796.1">
    <property type="nucleotide sequence ID" value="NZ_JANJGA010000003.1"/>
</dbReference>
<dbReference type="InterPro" id="IPR012336">
    <property type="entry name" value="Thioredoxin-like_fold"/>
</dbReference>
<dbReference type="AlphaFoldDB" id="A0A366MX94"/>
<evidence type="ECO:0000313" key="5">
    <source>
        <dbReference type="Proteomes" id="UP000252669"/>
    </source>
</evidence>
<keyword evidence="1" id="KW-0175">Coiled coil</keyword>
<dbReference type="EMBL" id="PDKB01000002">
    <property type="protein sequence ID" value="RBQ30042.1"/>
    <property type="molecule type" value="Genomic_DNA"/>
</dbReference>
<dbReference type="SUPFAM" id="SSF52833">
    <property type="entry name" value="Thioredoxin-like"/>
    <property type="match status" value="1"/>
</dbReference>
<name>A0A366MX94_9BACT</name>
<proteinExistence type="predicted"/>
<keyword evidence="5" id="KW-1185">Reference proteome</keyword>
<comment type="caution">
    <text evidence="4">The sequence shown here is derived from an EMBL/GenBank/DDBJ whole genome shotgun (WGS) entry which is preliminary data.</text>
</comment>
<dbReference type="InterPro" id="IPR051470">
    <property type="entry name" value="Thiol:disulfide_interchange"/>
</dbReference>
<gene>
    <name evidence="4" type="ORF">CRU91_01825</name>
</gene>
<reference evidence="4 5" key="1">
    <citation type="submission" date="2017-10" db="EMBL/GenBank/DDBJ databases">
        <title>Genomics of the genus Arcobacter.</title>
        <authorList>
            <person name="Perez-Cataluna A."/>
            <person name="Figueras M.J."/>
        </authorList>
    </citation>
    <scope>NUCLEOTIDE SEQUENCE [LARGE SCALE GENOMIC DNA]</scope>
    <source>
        <strain evidence="4 5">CECT 9230</strain>
    </source>
</reference>
<dbReference type="PANTHER" id="PTHR35272:SF3">
    <property type="entry name" value="THIOL:DISULFIDE INTERCHANGE PROTEIN DSBC"/>
    <property type="match status" value="1"/>
</dbReference>
<protein>
    <submittedName>
        <fullName evidence="4">Thiol:disulfide interchange protein</fullName>
    </submittedName>
</protein>
<dbReference type="Gene3D" id="3.40.30.10">
    <property type="entry name" value="Glutaredoxin"/>
    <property type="match status" value="1"/>
</dbReference>
<feature type="chain" id="PRO_5016875190" evidence="2">
    <location>
        <begin position="18"/>
        <end position="242"/>
    </location>
</feature>
<evidence type="ECO:0000313" key="4">
    <source>
        <dbReference type="EMBL" id="RBQ30042.1"/>
    </source>
</evidence>
<evidence type="ECO:0000256" key="2">
    <source>
        <dbReference type="SAM" id="SignalP"/>
    </source>
</evidence>
<keyword evidence="2" id="KW-0732">Signal</keyword>
<dbReference type="Proteomes" id="UP000252669">
    <property type="component" value="Unassembled WGS sequence"/>
</dbReference>
<evidence type="ECO:0000256" key="1">
    <source>
        <dbReference type="SAM" id="Coils"/>
    </source>
</evidence>
<feature type="signal peptide" evidence="2">
    <location>
        <begin position="1"/>
        <end position="17"/>
    </location>
</feature>
<dbReference type="InterPro" id="IPR036249">
    <property type="entry name" value="Thioredoxin-like_sf"/>
</dbReference>
<evidence type="ECO:0000259" key="3">
    <source>
        <dbReference type="Pfam" id="PF13098"/>
    </source>
</evidence>
<accession>A0A366MX94</accession>
<dbReference type="OrthoDB" id="9800545at2"/>
<sequence length="242" mass="27612">MFKILVACLLLSSFMFANLKEISKSEISKIEQLELLKRNDIKVLKGFEIGDLYILSIQVKGQKDEIFLTKDKNYIISGAVINAKTGSQLAIPVDLSITKDKEAFTYGNGKDEFILFTDPECVYCKKFESYLPQIKDKVKIKVFLYPLDFHENAKDLSLYILSKKTTQEKTDAMFEFNIGDDLSKVKNAKYSKSELNKLENKLQEHINLGQTLNVQGTPALFDKNGNSVIWVELLNRYGIEVN</sequence>
<feature type="domain" description="Thioredoxin-like fold" evidence="3">
    <location>
        <begin position="107"/>
        <end position="226"/>
    </location>
</feature>
<organism evidence="4 5">
    <name type="scientific">Aliarcobacter vitoriensis</name>
    <dbReference type="NCBI Taxonomy" id="2011099"/>
    <lineage>
        <taxon>Bacteria</taxon>
        <taxon>Pseudomonadati</taxon>
        <taxon>Campylobacterota</taxon>
        <taxon>Epsilonproteobacteria</taxon>
        <taxon>Campylobacterales</taxon>
        <taxon>Arcobacteraceae</taxon>
        <taxon>Aliarcobacter</taxon>
    </lineage>
</organism>